<proteinExistence type="predicted"/>
<dbReference type="InterPro" id="IPR016181">
    <property type="entry name" value="Acyl_CoA_acyltransferase"/>
</dbReference>
<sequence>MTEILRPIEFSDNAKVASLIRESLEKEGMARPGTAYFDPQLDKLADYYNSQERAAYFVIQEGEDIIASGGFAPVTDTIAEL</sequence>
<protein>
    <recommendedName>
        <fullName evidence="3">GNAT family N-acetyltransferase</fullName>
    </recommendedName>
</protein>
<evidence type="ECO:0000313" key="2">
    <source>
        <dbReference type="Proteomes" id="UP000697472"/>
    </source>
</evidence>
<dbReference type="Proteomes" id="UP000697472">
    <property type="component" value="Unassembled WGS sequence"/>
</dbReference>
<evidence type="ECO:0008006" key="3">
    <source>
        <dbReference type="Google" id="ProtNLM"/>
    </source>
</evidence>
<evidence type="ECO:0000313" key="1">
    <source>
        <dbReference type="EMBL" id="MBM7643104.1"/>
    </source>
</evidence>
<accession>A0ABS2PST9</accession>
<organism evidence="1 2">
    <name type="scientific">Streptococcus loxodontisalivarius</name>
    <dbReference type="NCBI Taxonomy" id="1349415"/>
    <lineage>
        <taxon>Bacteria</taxon>
        <taxon>Bacillati</taxon>
        <taxon>Bacillota</taxon>
        <taxon>Bacilli</taxon>
        <taxon>Lactobacillales</taxon>
        <taxon>Streptococcaceae</taxon>
        <taxon>Streptococcus</taxon>
    </lineage>
</organism>
<dbReference type="SUPFAM" id="SSF55729">
    <property type="entry name" value="Acyl-CoA N-acyltransferases (Nat)"/>
    <property type="match status" value="1"/>
</dbReference>
<keyword evidence="2" id="KW-1185">Reference proteome</keyword>
<reference evidence="1 2" key="1">
    <citation type="submission" date="2021-01" db="EMBL/GenBank/DDBJ databases">
        <title>Genomic Encyclopedia of Type Strains, Phase IV (KMG-IV): sequencing the most valuable type-strain genomes for metagenomic binning, comparative biology and taxonomic classification.</title>
        <authorList>
            <person name="Goeker M."/>
        </authorList>
    </citation>
    <scope>NUCLEOTIDE SEQUENCE [LARGE SCALE GENOMIC DNA]</scope>
    <source>
        <strain evidence="1 2">DSM 27382</strain>
    </source>
</reference>
<gene>
    <name evidence="1" type="ORF">JOC28_001405</name>
</gene>
<name>A0ABS2PST9_9STRE</name>
<dbReference type="EMBL" id="JAFBEH010000028">
    <property type="protein sequence ID" value="MBM7643104.1"/>
    <property type="molecule type" value="Genomic_DNA"/>
</dbReference>
<comment type="caution">
    <text evidence="1">The sequence shown here is derived from an EMBL/GenBank/DDBJ whole genome shotgun (WGS) entry which is preliminary data.</text>
</comment>